<organism evidence="1">
    <name type="scientific">Streptomyces sp. R11</name>
    <dbReference type="NCBI Taxonomy" id="3238625"/>
    <lineage>
        <taxon>Bacteria</taxon>
        <taxon>Bacillati</taxon>
        <taxon>Actinomycetota</taxon>
        <taxon>Actinomycetes</taxon>
        <taxon>Kitasatosporales</taxon>
        <taxon>Streptomycetaceae</taxon>
        <taxon>Streptomyces</taxon>
    </lineage>
</organism>
<protein>
    <submittedName>
        <fullName evidence="1">Uncharacterized protein</fullName>
    </submittedName>
</protein>
<proteinExistence type="predicted"/>
<dbReference type="AlphaFoldDB" id="A0AB39NC67"/>
<gene>
    <name evidence="1" type="ORF">AB5J55_44150</name>
</gene>
<dbReference type="RefSeq" id="WP_369275986.1">
    <property type="nucleotide sequence ID" value="NZ_CP163432.1"/>
</dbReference>
<reference evidence="1" key="1">
    <citation type="submission" date="2024-07" db="EMBL/GenBank/DDBJ databases">
        <authorList>
            <person name="Yu S.T."/>
        </authorList>
    </citation>
    <scope>NUCLEOTIDE SEQUENCE</scope>
    <source>
        <strain evidence="1">R11</strain>
    </source>
</reference>
<dbReference type="EMBL" id="CP163432">
    <property type="protein sequence ID" value="XDQ16063.1"/>
    <property type="molecule type" value="Genomic_DNA"/>
</dbReference>
<sequence length="115" mass="12351">MTHDGPQHDYTSPDDEDPLILSPAVQQAIGPKAPAALFSAVSVVMAALIEALELGIMPPDAMPIPGIPGAYLHPVPNDLGMIEYHDTQTPKGRPAYYLARIVSPDDFLERLLTPP</sequence>
<evidence type="ECO:0000313" key="1">
    <source>
        <dbReference type="EMBL" id="XDQ16063.1"/>
    </source>
</evidence>
<accession>A0AB39NC67</accession>
<name>A0AB39NC67_9ACTN</name>